<sequence>MADGAGDGDVPARRGIGVGHCPVETGDTAKGTAQAARNNLVLPDSPSSQPGAATAKVRLCAFSSVPASSSTARASAMPPSAAGWSGALGSFPEPSSGSAPAVSGSVKALGAEICAAPLRREREFGSVLRRSSTSSVAPVPPRAARRRLLALPVPSASLSA</sequence>
<reference evidence="2 3" key="1">
    <citation type="submission" date="2023-04" db="EMBL/GenBank/DDBJ databases">
        <title>Marinoamorphus aggregata gen. nov., sp. Nov., isolate from tissue of brittle star Ophioplocus japonicus.</title>
        <authorList>
            <person name="Kawano K."/>
            <person name="Sawayama S."/>
            <person name="Nakagawa S."/>
        </authorList>
    </citation>
    <scope>NUCLEOTIDE SEQUENCE [LARGE SCALE GENOMIC DNA]</scope>
    <source>
        <strain evidence="2 3">NKW23</strain>
    </source>
</reference>
<keyword evidence="3" id="KW-1185">Reference proteome</keyword>
<accession>A0ABQ6LC95</accession>
<evidence type="ECO:0000313" key="2">
    <source>
        <dbReference type="EMBL" id="GMG80986.1"/>
    </source>
</evidence>
<evidence type="ECO:0000313" key="3">
    <source>
        <dbReference type="Proteomes" id="UP001239909"/>
    </source>
</evidence>
<evidence type="ECO:0000256" key="1">
    <source>
        <dbReference type="SAM" id="MobiDB-lite"/>
    </source>
</evidence>
<name>A0ABQ6LC95_9RHOB</name>
<feature type="region of interest" description="Disordered" evidence="1">
    <location>
        <begin position="70"/>
        <end position="102"/>
    </location>
</feature>
<gene>
    <name evidence="2" type="ORF">LNKW23_01980</name>
</gene>
<feature type="region of interest" description="Disordered" evidence="1">
    <location>
        <begin position="1"/>
        <end position="53"/>
    </location>
</feature>
<dbReference type="Proteomes" id="UP001239909">
    <property type="component" value="Unassembled WGS sequence"/>
</dbReference>
<proteinExistence type="predicted"/>
<comment type="caution">
    <text evidence="2">The sequence shown here is derived from an EMBL/GenBank/DDBJ whole genome shotgun (WGS) entry which is preliminary data.</text>
</comment>
<dbReference type="EMBL" id="BSYI01000001">
    <property type="protein sequence ID" value="GMG80986.1"/>
    <property type="molecule type" value="Genomic_DNA"/>
</dbReference>
<protein>
    <submittedName>
        <fullName evidence="2">Uncharacterized protein</fullName>
    </submittedName>
</protein>
<organism evidence="2 3">
    <name type="scientific">Paralimibaculum aggregatum</name>
    <dbReference type="NCBI Taxonomy" id="3036245"/>
    <lineage>
        <taxon>Bacteria</taxon>
        <taxon>Pseudomonadati</taxon>
        <taxon>Pseudomonadota</taxon>
        <taxon>Alphaproteobacteria</taxon>
        <taxon>Rhodobacterales</taxon>
        <taxon>Paracoccaceae</taxon>
        <taxon>Paralimibaculum</taxon>
    </lineage>
</organism>